<protein>
    <submittedName>
        <fullName evidence="2">Uncharacterized protein</fullName>
    </submittedName>
</protein>
<evidence type="ECO:0000313" key="2">
    <source>
        <dbReference type="EMBL" id="OXA40335.1"/>
    </source>
</evidence>
<keyword evidence="1" id="KW-1133">Transmembrane helix</keyword>
<reference evidence="2 3" key="1">
    <citation type="submission" date="2015-12" db="EMBL/GenBank/DDBJ databases">
        <title>The genome of Folsomia candida.</title>
        <authorList>
            <person name="Faddeeva A."/>
            <person name="Derks M.F."/>
            <person name="Anvar Y."/>
            <person name="Smit S."/>
            <person name="Van Straalen N."/>
            <person name="Roelofs D."/>
        </authorList>
    </citation>
    <scope>NUCLEOTIDE SEQUENCE [LARGE SCALE GENOMIC DNA]</scope>
    <source>
        <strain evidence="2 3">VU population</strain>
        <tissue evidence="2">Whole body</tissue>
    </source>
</reference>
<proteinExistence type="predicted"/>
<organism evidence="2 3">
    <name type="scientific">Folsomia candida</name>
    <name type="common">Springtail</name>
    <dbReference type="NCBI Taxonomy" id="158441"/>
    <lineage>
        <taxon>Eukaryota</taxon>
        <taxon>Metazoa</taxon>
        <taxon>Ecdysozoa</taxon>
        <taxon>Arthropoda</taxon>
        <taxon>Hexapoda</taxon>
        <taxon>Collembola</taxon>
        <taxon>Entomobryomorpha</taxon>
        <taxon>Isotomoidea</taxon>
        <taxon>Isotomidae</taxon>
        <taxon>Proisotominae</taxon>
        <taxon>Folsomia</taxon>
    </lineage>
</organism>
<comment type="caution">
    <text evidence="2">The sequence shown here is derived from an EMBL/GenBank/DDBJ whole genome shotgun (WGS) entry which is preliminary data.</text>
</comment>
<feature type="transmembrane region" description="Helical" evidence="1">
    <location>
        <begin position="12"/>
        <end position="29"/>
    </location>
</feature>
<sequence>MNTLAPFQELGTFFLILMGLVVFVVSNFVTVKLYDSMPFPVYTFFLSVSVVVAIIVNLTLLLAHGLLDVSTEIKQRWGASMVGEGNKLELKCGRRRLKGMRPYCMWAGFGGSKMFRLNKETKVQYFEQVISGTVNLLLSTSER</sequence>
<evidence type="ECO:0000256" key="1">
    <source>
        <dbReference type="SAM" id="Phobius"/>
    </source>
</evidence>
<dbReference type="EMBL" id="LNIX01000034">
    <property type="protein sequence ID" value="OXA40335.1"/>
    <property type="molecule type" value="Genomic_DNA"/>
</dbReference>
<evidence type="ECO:0000313" key="3">
    <source>
        <dbReference type="Proteomes" id="UP000198287"/>
    </source>
</evidence>
<dbReference type="AlphaFoldDB" id="A0A226D446"/>
<keyword evidence="3" id="KW-1185">Reference proteome</keyword>
<feature type="transmembrane region" description="Helical" evidence="1">
    <location>
        <begin position="41"/>
        <end position="67"/>
    </location>
</feature>
<name>A0A226D446_FOLCA</name>
<dbReference type="Proteomes" id="UP000198287">
    <property type="component" value="Unassembled WGS sequence"/>
</dbReference>
<gene>
    <name evidence="2" type="ORF">Fcan01_24907</name>
</gene>
<keyword evidence="1" id="KW-0812">Transmembrane</keyword>
<accession>A0A226D446</accession>
<keyword evidence="1" id="KW-0472">Membrane</keyword>